<dbReference type="PANTHER" id="PTHR47074:SF61">
    <property type="entry name" value="RNASE H TYPE-1 DOMAIN-CONTAINING PROTEIN"/>
    <property type="match status" value="1"/>
</dbReference>
<reference evidence="2" key="1">
    <citation type="submission" date="2020-06" db="EMBL/GenBank/DDBJ databases">
        <authorList>
            <person name="Li T."/>
            <person name="Hu X."/>
            <person name="Zhang T."/>
            <person name="Song X."/>
            <person name="Zhang H."/>
            <person name="Dai N."/>
            <person name="Sheng W."/>
            <person name="Hou X."/>
            <person name="Wei L."/>
        </authorList>
    </citation>
    <scope>NUCLEOTIDE SEQUENCE</scope>
    <source>
        <strain evidence="2">K16</strain>
        <tissue evidence="2">Leaf</tissue>
    </source>
</reference>
<dbReference type="AlphaFoldDB" id="A0AAE1WX72"/>
<dbReference type="PANTHER" id="PTHR47074">
    <property type="entry name" value="BNAC02G40300D PROTEIN"/>
    <property type="match status" value="1"/>
</dbReference>
<evidence type="ECO:0000313" key="3">
    <source>
        <dbReference type="Proteomes" id="UP001289374"/>
    </source>
</evidence>
<dbReference type="Pfam" id="PF13456">
    <property type="entry name" value="RVT_3"/>
    <property type="match status" value="1"/>
</dbReference>
<name>A0AAE1WX72_9LAMI</name>
<dbReference type="CDD" id="cd06222">
    <property type="entry name" value="RNase_H_like"/>
    <property type="match status" value="1"/>
</dbReference>
<accession>A0AAE1WX72</accession>
<protein>
    <recommendedName>
        <fullName evidence="1">RNase H type-1 domain-containing protein</fullName>
    </recommendedName>
</protein>
<evidence type="ECO:0000259" key="1">
    <source>
        <dbReference type="Pfam" id="PF13456"/>
    </source>
</evidence>
<dbReference type="GO" id="GO:0003676">
    <property type="term" value="F:nucleic acid binding"/>
    <property type="evidence" value="ECO:0007669"/>
    <property type="project" value="InterPro"/>
</dbReference>
<dbReference type="InterPro" id="IPR044730">
    <property type="entry name" value="RNase_H-like_dom_plant"/>
</dbReference>
<organism evidence="2 3">
    <name type="scientific">Sesamum angolense</name>
    <dbReference type="NCBI Taxonomy" id="2727404"/>
    <lineage>
        <taxon>Eukaryota</taxon>
        <taxon>Viridiplantae</taxon>
        <taxon>Streptophyta</taxon>
        <taxon>Embryophyta</taxon>
        <taxon>Tracheophyta</taxon>
        <taxon>Spermatophyta</taxon>
        <taxon>Magnoliopsida</taxon>
        <taxon>eudicotyledons</taxon>
        <taxon>Gunneridae</taxon>
        <taxon>Pentapetalae</taxon>
        <taxon>asterids</taxon>
        <taxon>lamiids</taxon>
        <taxon>Lamiales</taxon>
        <taxon>Pedaliaceae</taxon>
        <taxon>Sesamum</taxon>
    </lineage>
</organism>
<evidence type="ECO:0000313" key="2">
    <source>
        <dbReference type="EMBL" id="KAK4401145.1"/>
    </source>
</evidence>
<dbReference type="InterPro" id="IPR052929">
    <property type="entry name" value="RNase_H-like_EbsB-rel"/>
</dbReference>
<dbReference type="EMBL" id="JACGWL010000006">
    <property type="protein sequence ID" value="KAK4401145.1"/>
    <property type="molecule type" value="Genomic_DNA"/>
</dbReference>
<proteinExistence type="predicted"/>
<feature type="domain" description="RNase H type-1" evidence="1">
    <location>
        <begin position="212"/>
        <end position="293"/>
    </location>
</feature>
<gene>
    <name evidence="2" type="ORF">Sango_1220600</name>
</gene>
<dbReference type="Proteomes" id="UP001289374">
    <property type="component" value="Unassembled WGS sequence"/>
</dbReference>
<dbReference type="GO" id="GO:0004523">
    <property type="term" value="F:RNA-DNA hybrid ribonuclease activity"/>
    <property type="evidence" value="ECO:0007669"/>
    <property type="project" value="InterPro"/>
</dbReference>
<comment type="caution">
    <text evidence="2">The sequence shown here is derived from an EMBL/GenBank/DDBJ whole genome shotgun (WGS) entry which is preliminary data.</text>
</comment>
<reference evidence="2" key="2">
    <citation type="journal article" date="2024" name="Plant">
        <title>Genomic evolution and insights into agronomic trait innovations of Sesamum species.</title>
        <authorList>
            <person name="Miao H."/>
            <person name="Wang L."/>
            <person name="Qu L."/>
            <person name="Liu H."/>
            <person name="Sun Y."/>
            <person name="Le M."/>
            <person name="Wang Q."/>
            <person name="Wei S."/>
            <person name="Zheng Y."/>
            <person name="Lin W."/>
            <person name="Duan Y."/>
            <person name="Cao H."/>
            <person name="Xiong S."/>
            <person name="Wang X."/>
            <person name="Wei L."/>
            <person name="Li C."/>
            <person name="Ma Q."/>
            <person name="Ju M."/>
            <person name="Zhao R."/>
            <person name="Li G."/>
            <person name="Mu C."/>
            <person name="Tian Q."/>
            <person name="Mei H."/>
            <person name="Zhang T."/>
            <person name="Gao T."/>
            <person name="Zhang H."/>
        </authorList>
    </citation>
    <scope>NUCLEOTIDE SEQUENCE</scope>
    <source>
        <strain evidence="2">K16</strain>
    </source>
</reference>
<keyword evidence="3" id="KW-1185">Reference proteome</keyword>
<sequence length="320" mass="36137">MSFTWKSILDARSVVEKGLRWRIGDGKQVKVWYDPCIPRPHTFLPFTPTNLFLQDLQISDLIDDMMKGWNSDLIEFLFQPEDAKVIRSIPLGYSSLADTQVWHFDRRGVFSIKSAYHVAYKLITDPKHNAAERSYKANVSWSLIWQAKLIGMERGGLGLPCSKEVGTRSIQLVHHDLLESMESEEWQAQLHVTTTADVCPGERLTSTLSLIPEHGEALAARLVVELSLMLGWRSCIIEGDCLQIVQKFQASNKDFSTVGPIIHDIQSLIPSTGILSFNHVRRTANMAAYYLAHLDSSYVQGFKPPSQLLDILRVDARATL</sequence>
<dbReference type="InterPro" id="IPR002156">
    <property type="entry name" value="RNaseH_domain"/>
</dbReference>